<protein>
    <recommendedName>
        <fullName evidence="1">Chromosomal replication initiator DnaA C-terminal domain-containing protein</fullName>
    </recommendedName>
</protein>
<dbReference type="InterPro" id="IPR013159">
    <property type="entry name" value="DnaA_C"/>
</dbReference>
<dbReference type="GO" id="GO:0006275">
    <property type="term" value="P:regulation of DNA replication"/>
    <property type="evidence" value="ECO:0007669"/>
    <property type="project" value="InterPro"/>
</dbReference>
<gene>
    <name evidence="2" type="ORF">LCGC14_0112120</name>
</gene>
<dbReference type="Gene3D" id="1.10.1750.10">
    <property type="match status" value="1"/>
</dbReference>
<accession>A0A0F9XR03</accession>
<dbReference type="CDD" id="cd06571">
    <property type="entry name" value="Bac_DnaA_C"/>
    <property type="match status" value="1"/>
</dbReference>
<evidence type="ECO:0000259" key="1">
    <source>
        <dbReference type="SMART" id="SM00760"/>
    </source>
</evidence>
<dbReference type="EMBL" id="LAZR01000033">
    <property type="protein sequence ID" value="KKO01857.1"/>
    <property type="molecule type" value="Genomic_DNA"/>
</dbReference>
<dbReference type="InterPro" id="IPR010921">
    <property type="entry name" value="Trp_repressor/repl_initiator"/>
</dbReference>
<dbReference type="GO" id="GO:0003688">
    <property type="term" value="F:DNA replication origin binding"/>
    <property type="evidence" value="ECO:0007669"/>
    <property type="project" value="InterPro"/>
</dbReference>
<dbReference type="PROSITE" id="PS01008">
    <property type="entry name" value="DNAA"/>
    <property type="match status" value="1"/>
</dbReference>
<dbReference type="SMART" id="SM00760">
    <property type="entry name" value="Bac_DnaA_C"/>
    <property type="match status" value="1"/>
</dbReference>
<comment type="caution">
    <text evidence="2">The sequence shown here is derived from an EMBL/GenBank/DDBJ whole genome shotgun (WGS) entry which is preliminary data.</text>
</comment>
<reference evidence="2" key="1">
    <citation type="journal article" date="2015" name="Nature">
        <title>Complex archaea that bridge the gap between prokaryotes and eukaryotes.</title>
        <authorList>
            <person name="Spang A."/>
            <person name="Saw J.H."/>
            <person name="Jorgensen S.L."/>
            <person name="Zaremba-Niedzwiedzka K."/>
            <person name="Martijn J."/>
            <person name="Lind A.E."/>
            <person name="van Eijk R."/>
            <person name="Schleper C."/>
            <person name="Guy L."/>
            <person name="Ettema T.J."/>
        </authorList>
    </citation>
    <scope>NUCLEOTIDE SEQUENCE</scope>
</reference>
<organism evidence="2">
    <name type="scientific">marine sediment metagenome</name>
    <dbReference type="NCBI Taxonomy" id="412755"/>
    <lineage>
        <taxon>unclassified sequences</taxon>
        <taxon>metagenomes</taxon>
        <taxon>ecological metagenomes</taxon>
    </lineage>
</organism>
<dbReference type="InterPro" id="IPR018312">
    <property type="entry name" value="Chromosome_initiator_DnaA_CS"/>
</dbReference>
<sequence>MPALAQIYKDGPFGNADTMISTRTGFNLRKNARLEEARDVCLDIMSGKELVAVARDTDDLMAYGVGSMIAKLVDRGQLRDELEVFSELAATFTKDSFEQAEEKRFNRRTVFEHLSTKGLVVNGLSIREAKPAGTLPTIAEISRVVENYRSISLNQIQSAARSRDIVDARFIAIWVMRYVCGHSLTYIGEQLGNRDHTSVLNGVNRIVATRAGDVGRRHEIDNICDESDVISLRRHHSILLNQSNIRRVI</sequence>
<name>A0A0F9XR03_9ZZZZ</name>
<dbReference type="AlphaFoldDB" id="A0A0F9XR03"/>
<dbReference type="GO" id="GO:0005524">
    <property type="term" value="F:ATP binding"/>
    <property type="evidence" value="ECO:0007669"/>
    <property type="project" value="InterPro"/>
</dbReference>
<evidence type="ECO:0000313" key="2">
    <source>
        <dbReference type="EMBL" id="KKO01857.1"/>
    </source>
</evidence>
<dbReference type="Pfam" id="PF08299">
    <property type="entry name" value="Bac_DnaA_C"/>
    <property type="match status" value="1"/>
</dbReference>
<dbReference type="GO" id="GO:0006270">
    <property type="term" value="P:DNA replication initiation"/>
    <property type="evidence" value="ECO:0007669"/>
    <property type="project" value="InterPro"/>
</dbReference>
<feature type="domain" description="Chromosomal replication initiator DnaA C-terminal" evidence="1">
    <location>
        <begin position="137"/>
        <end position="206"/>
    </location>
</feature>
<dbReference type="SUPFAM" id="SSF48295">
    <property type="entry name" value="TrpR-like"/>
    <property type="match status" value="1"/>
</dbReference>
<proteinExistence type="predicted"/>